<protein>
    <recommendedName>
        <fullName evidence="3">Reverse transcriptase domain-containing protein</fullName>
    </recommendedName>
</protein>
<organism evidence="2">
    <name type="scientific">Tanacetum cinerariifolium</name>
    <name type="common">Dalmatian daisy</name>
    <name type="synonym">Chrysanthemum cinerariifolium</name>
    <dbReference type="NCBI Taxonomy" id="118510"/>
    <lineage>
        <taxon>Eukaryota</taxon>
        <taxon>Viridiplantae</taxon>
        <taxon>Streptophyta</taxon>
        <taxon>Embryophyta</taxon>
        <taxon>Tracheophyta</taxon>
        <taxon>Spermatophyta</taxon>
        <taxon>Magnoliopsida</taxon>
        <taxon>eudicotyledons</taxon>
        <taxon>Gunneridae</taxon>
        <taxon>Pentapetalae</taxon>
        <taxon>asterids</taxon>
        <taxon>campanulids</taxon>
        <taxon>Asterales</taxon>
        <taxon>Asteraceae</taxon>
        <taxon>Asteroideae</taxon>
        <taxon>Anthemideae</taxon>
        <taxon>Anthemidinae</taxon>
        <taxon>Tanacetum</taxon>
    </lineage>
</organism>
<accession>A0A6L2NPH3</accession>
<evidence type="ECO:0000256" key="1">
    <source>
        <dbReference type="SAM" id="Coils"/>
    </source>
</evidence>
<sequence length="1099" mass="123283">MFGRVCSEDFSVAWMAISTNHGLYMAAEETLKAFGQWLCKKCMDLYAPSNKELGTEVTEWLVLDAELLNHVFKVPITTIKCIHYGFRLAFSQALKLVLCKVVAQPNYVDVWVSTESVSSSGVALYCDDTIKSLEAKHPYKPPPSMSNITFSMPPLVAKINNVSGFIKAFPKVASCGRDGLRAQHILDALCRDGSATAINLLKVITSVVSLWLAERVSGGTEAVLHSVNSVLSEYHNDGSLAMLTVDFSNAFNLVDRSALLHEEEMELENIQTSATAMLPILKHGSSTPHIPGLVTANEKIQKKNDVKARSMLLMALPNEHLMTFNQYKDAKSLFDAITTRFGENDATRKTQKTLLKQMYKNYSAQSTDASNNDDVSTVFEVSTASPQVSTANLSDATVKKITINGSDTASYDKAKVEYFNCHKMGHFAKECKVPRNQENKIRNKKTTRRIVNVEDTSSKEMVEIDGVGFDWSYMADDEAPTNMAFMDFSDSKVYTDNTFSKTCMKNYETLKTQYDELRVEFNKSECNLANYKRGLTSVEEQLVHYKKNESLLNENITVLKWDILIKNSEIVVLKSKLEKISKEKDDFKIKIEKFENASLSLDKLIRSQIIDKSKRGLGYVSYNAVPPPHIKRFSPPKIDLSHTSLPEFVEPSVESYGVKPIEVESEREDEVESPPKIERKTIKPSMDKAEVDIPKQNDKPARTPVKYAKMYRTQRPRGEAQQIWLSLILDKKMIKYELSNGLSKRYHVVPYGELNGIPVALWLGDTHIWSATRVQQGDPLGPLLFALILRDPLLHKRGPLLEIQKRSSLGVKLLGGAICRDAYFIIGLAIMRAVNAVDLMSLLSQLHDPQMVCGGSFFEDLQWQLPSLPIRLSGLGLYSAKVVSSYAFIASRAQSWVLQDHILRDSGICGMDDNYVSALACLCDTIPRFGFSGFSNKDTTPSKAQQTLANVFFSEMVRDMEVHFDMTLRKKAIFKCLRGPHAQDFLLAIPINGLGKHIPLVEYRTILKYRLMISLFSVDAICPLCRKACLHSFGEHAVNCKELSGFNPFAFDTFGFLAPEAVELLSRVQLVMHNNVMTHRSTDVIFKCIDSAIQKEQAA</sequence>
<dbReference type="PANTHER" id="PTHR48462">
    <property type="entry name" value="PROTEIN, PUTATIVE-RELATED"/>
    <property type="match status" value="1"/>
</dbReference>
<dbReference type="AlphaFoldDB" id="A0A6L2NPH3"/>
<comment type="caution">
    <text evidence="2">The sequence shown here is derived from an EMBL/GenBank/DDBJ whole genome shotgun (WGS) entry which is preliminary data.</text>
</comment>
<evidence type="ECO:0000313" key="2">
    <source>
        <dbReference type="EMBL" id="GEU88258.1"/>
    </source>
</evidence>
<evidence type="ECO:0008006" key="3">
    <source>
        <dbReference type="Google" id="ProtNLM"/>
    </source>
</evidence>
<reference evidence="2" key="1">
    <citation type="journal article" date="2019" name="Sci. Rep.">
        <title>Draft genome of Tanacetum cinerariifolium, the natural source of mosquito coil.</title>
        <authorList>
            <person name="Yamashiro T."/>
            <person name="Shiraishi A."/>
            <person name="Satake H."/>
            <person name="Nakayama K."/>
        </authorList>
    </citation>
    <scope>NUCLEOTIDE SEQUENCE</scope>
</reference>
<name>A0A6L2NPH3_TANCI</name>
<dbReference type="SUPFAM" id="SSF57756">
    <property type="entry name" value="Retrovirus zinc finger-like domains"/>
    <property type="match status" value="1"/>
</dbReference>
<dbReference type="PANTHER" id="PTHR48462:SF1">
    <property type="entry name" value="PROTEIN, PUTATIVE-RELATED"/>
    <property type="match status" value="1"/>
</dbReference>
<proteinExistence type="predicted"/>
<dbReference type="GO" id="GO:0003676">
    <property type="term" value="F:nucleic acid binding"/>
    <property type="evidence" value="ECO:0007669"/>
    <property type="project" value="InterPro"/>
</dbReference>
<dbReference type="GO" id="GO:0008270">
    <property type="term" value="F:zinc ion binding"/>
    <property type="evidence" value="ECO:0007669"/>
    <property type="project" value="InterPro"/>
</dbReference>
<gene>
    <name evidence="2" type="ORF">Tci_060236</name>
</gene>
<feature type="coiled-coil region" evidence="1">
    <location>
        <begin position="507"/>
        <end position="548"/>
    </location>
</feature>
<dbReference type="EMBL" id="BKCJ010009711">
    <property type="protein sequence ID" value="GEU88258.1"/>
    <property type="molecule type" value="Genomic_DNA"/>
</dbReference>
<keyword evidence="1" id="KW-0175">Coiled coil</keyword>
<dbReference type="InterPro" id="IPR036875">
    <property type="entry name" value="Znf_CCHC_sf"/>
</dbReference>